<evidence type="ECO:0000313" key="2">
    <source>
        <dbReference type="Proteomes" id="UP000789920"/>
    </source>
</evidence>
<proteinExistence type="predicted"/>
<protein>
    <submittedName>
        <fullName evidence="1">10084_t:CDS:1</fullName>
    </submittedName>
</protein>
<feature type="non-terminal residue" evidence="1">
    <location>
        <position position="1"/>
    </location>
</feature>
<dbReference type="Proteomes" id="UP000789920">
    <property type="component" value="Unassembled WGS sequence"/>
</dbReference>
<evidence type="ECO:0000313" key="1">
    <source>
        <dbReference type="EMBL" id="CAG8823244.1"/>
    </source>
</evidence>
<keyword evidence="2" id="KW-1185">Reference proteome</keyword>
<sequence length="73" mass="8510">INSFDSDVDNNINKDNCEARRRKEKNKPPKIAYYYNETRNTYLKEETVKPNPSRSLQNRKFGAQTTFLAPAIS</sequence>
<accession>A0ACA9S3R2</accession>
<comment type="caution">
    <text evidence="1">The sequence shown here is derived from an EMBL/GenBank/DDBJ whole genome shotgun (WGS) entry which is preliminary data.</text>
</comment>
<dbReference type="EMBL" id="CAJVQC010087296">
    <property type="protein sequence ID" value="CAG8823244.1"/>
    <property type="molecule type" value="Genomic_DNA"/>
</dbReference>
<reference evidence="1" key="1">
    <citation type="submission" date="2021-06" db="EMBL/GenBank/DDBJ databases">
        <authorList>
            <person name="Kallberg Y."/>
            <person name="Tangrot J."/>
            <person name="Rosling A."/>
        </authorList>
    </citation>
    <scope>NUCLEOTIDE SEQUENCE</scope>
    <source>
        <strain evidence="1">MA461A</strain>
    </source>
</reference>
<feature type="non-terminal residue" evidence="1">
    <location>
        <position position="73"/>
    </location>
</feature>
<organism evidence="1 2">
    <name type="scientific">Racocetra persica</name>
    <dbReference type="NCBI Taxonomy" id="160502"/>
    <lineage>
        <taxon>Eukaryota</taxon>
        <taxon>Fungi</taxon>
        <taxon>Fungi incertae sedis</taxon>
        <taxon>Mucoromycota</taxon>
        <taxon>Glomeromycotina</taxon>
        <taxon>Glomeromycetes</taxon>
        <taxon>Diversisporales</taxon>
        <taxon>Gigasporaceae</taxon>
        <taxon>Racocetra</taxon>
    </lineage>
</organism>
<gene>
    <name evidence="1" type="ORF">RPERSI_LOCUS25985</name>
</gene>
<name>A0ACA9S3R2_9GLOM</name>